<organism evidence="1 3">
    <name type="scientific">Pseudomonas edaphica</name>
    <dbReference type="NCBI Taxonomy" id="2006980"/>
    <lineage>
        <taxon>Bacteria</taxon>
        <taxon>Pseudomonadati</taxon>
        <taxon>Pseudomonadota</taxon>
        <taxon>Gammaproteobacteria</taxon>
        <taxon>Pseudomonadales</taxon>
        <taxon>Pseudomonadaceae</taxon>
        <taxon>Pseudomonas</taxon>
    </lineage>
</organism>
<protein>
    <submittedName>
        <fullName evidence="1">Uncharacterized protein</fullName>
    </submittedName>
</protein>
<dbReference type="RefSeq" id="WP_176991827.1">
    <property type="nucleotide sequence ID" value="NZ_JACARL010000015.1"/>
</dbReference>
<evidence type="ECO:0000313" key="4">
    <source>
        <dbReference type="Proteomes" id="UP000590218"/>
    </source>
</evidence>
<dbReference type="EMBL" id="JACARM010000040">
    <property type="protein sequence ID" value="NWE09732.1"/>
    <property type="molecule type" value="Genomic_DNA"/>
</dbReference>
<evidence type="ECO:0000313" key="2">
    <source>
        <dbReference type="EMBL" id="NWE80806.1"/>
    </source>
</evidence>
<dbReference type="Proteomes" id="UP000563268">
    <property type="component" value="Unassembled WGS sequence"/>
</dbReference>
<dbReference type="EMBL" id="JACARL010000015">
    <property type="protein sequence ID" value="NWE80806.1"/>
    <property type="molecule type" value="Genomic_DNA"/>
</dbReference>
<evidence type="ECO:0000313" key="1">
    <source>
        <dbReference type="EMBL" id="NWE09732.1"/>
    </source>
</evidence>
<evidence type="ECO:0000313" key="3">
    <source>
        <dbReference type="Proteomes" id="UP000563268"/>
    </source>
</evidence>
<gene>
    <name evidence="1" type="ORF">HX788_21735</name>
    <name evidence="2" type="ORF">HX795_01700</name>
</gene>
<name>A0A7Y8E841_9PSED</name>
<dbReference type="AlphaFoldDB" id="A0A7Y8E841"/>
<proteinExistence type="predicted"/>
<accession>A0A7Y8E841</accession>
<sequence length="139" mass="15228">MAFYGYVEKRSEPVTWSASHNLCPVMLTLLRGECTARLGSVTVLAQQLLKKIAPPLDDAQNELVAVSVSRGQMPGVHKAMNVAFGFKQRLFGCAFVDAFSVELPSLSFDADRVVRKFWCVDHRVEIVGFAGCAQGGFSE</sequence>
<reference evidence="3 4" key="1">
    <citation type="submission" date="2020-04" db="EMBL/GenBank/DDBJ databases">
        <title>Molecular characterization of pseudomonads from Agaricus bisporus reveal novel blotch 2 pathogens in Western Europe.</title>
        <authorList>
            <person name="Taparia T."/>
            <person name="Krijger M."/>
            <person name="Haynes E."/>
            <person name="Elpinstone J.G."/>
            <person name="Noble R."/>
            <person name="Van Der Wolf J."/>
        </authorList>
    </citation>
    <scope>NUCLEOTIDE SEQUENCE [LARGE SCALE GENOMIC DNA]</scope>
    <source>
        <strain evidence="2 4">K6002</strain>
        <strain evidence="1 3">K7002</strain>
    </source>
</reference>
<comment type="caution">
    <text evidence="1">The sequence shown here is derived from an EMBL/GenBank/DDBJ whole genome shotgun (WGS) entry which is preliminary data.</text>
</comment>
<dbReference type="Proteomes" id="UP000590218">
    <property type="component" value="Unassembled WGS sequence"/>
</dbReference>